<dbReference type="InterPro" id="IPR036893">
    <property type="entry name" value="SBP_sf"/>
</dbReference>
<feature type="region of interest" description="Disordered" evidence="4">
    <location>
        <begin position="1"/>
        <end position="26"/>
    </location>
</feature>
<evidence type="ECO:0000313" key="6">
    <source>
        <dbReference type="EMBL" id="KAG2488183.1"/>
    </source>
</evidence>
<dbReference type="PANTHER" id="PTHR31251">
    <property type="entry name" value="SQUAMOSA PROMOTER-BINDING-LIKE PROTEIN 4"/>
    <property type="match status" value="1"/>
</dbReference>
<dbReference type="Pfam" id="PF03110">
    <property type="entry name" value="SBP"/>
    <property type="match status" value="1"/>
</dbReference>
<sequence length="948" mass="93952">MPGPGRLREPTPCSDEDGSGQRRGRHASKSLVCVVDGCGEDLTNARKYFQRYRVCERHLKAPQLSMDGRSVRFCDQCSKFHDLSMFEGNRRTCNEKLERTRQARSDKRKQQWQVQQRYNHRSRPDPLSVELLDRELPMKRPFVVDMAGAGEPVDTVGAGLLDPYLGGGLAVGAGLLPPAKLGRLMPGALPPALGGPLAGVPGSPLGPITDLGGLAGDPLIGPPPRDTLEDARALLALRAGPSGGGVSPLPLGLPSPNFGRTSHPHGLSTDNASSLSSYDAHTEVPLRMDSVSSPGALASATAAAVAAAGGVDALLPSRAAAAAAARRAIALGLGPSGVPQGRGLADAAGLGEAQAAADLLASGRGSRTGMGLAEGIGVGPGMGLGGGLAGGPTAAELLAAGQPDLLAAALDAQGALGRNGGLAAVLRAAGNGGSGAIGATSRLVTAAAAAAREQLLLRQAMAAEDAGPGGLAPLRLGGDGGRGGGGLRIHPSVGVDEDGPLVVQRPSATGMRDLRDGLGGRDAMPLPLRSRSEPDRPGGSSAAATLAALGRLEAAAAAELLASRLGDPRSGGGGGRPSTDGGLSVPGRGGGGMSADDLSSAVAAMRRIESRSGSGSGSASAAMTVLASPGIDGDGPWQDASGPPQRQASGDRSQPPSAPSNRPSPRPSPTVPRPLAPPPVPSIKEEQVPMGRAGDTSGDPLISAAARRTSRDGGMADRMDGGAGAAAAGRSQRERDLLSDLASLASSLRANRSPRATGNGLTVDVRGGGGGGLAAPGGRYGSPRDPPLEDAPPPRYAASPRDGPSPRVSDVGMPGGPLMRALAAAASARDGGGGSGGIGSGLLAALAAGGLKQEPGLGGGGGGGGVSFRDHDRPASASGGGYDGAGAAAAAVGGGAATADEIRMLRMLQERLAASGLALVRRQDPLGPRRTPAGQLSGHHAWASFLNS</sequence>
<reference evidence="6" key="1">
    <citation type="journal article" date="2020" name="bioRxiv">
        <title>Comparative genomics of Chlamydomonas.</title>
        <authorList>
            <person name="Craig R.J."/>
            <person name="Hasan A.R."/>
            <person name="Ness R.W."/>
            <person name="Keightley P.D."/>
        </authorList>
    </citation>
    <scope>NUCLEOTIDE SEQUENCE</scope>
    <source>
        <strain evidence="6">CCAP 11/70</strain>
    </source>
</reference>
<evidence type="ECO:0000256" key="3">
    <source>
        <dbReference type="ARBA" id="ARBA00022833"/>
    </source>
</evidence>
<dbReference type="EMBL" id="JAEHOE010000087">
    <property type="protein sequence ID" value="KAG2488183.1"/>
    <property type="molecule type" value="Genomic_DNA"/>
</dbReference>
<feature type="compositionally biased region" description="Gly residues" evidence="4">
    <location>
        <begin position="857"/>
        <end position="866"/>
    </location>
</feature>
<feature type="region of interest" description="Disordered" evidence="4">
    <location>
        <begin position="564"/>
        <end position="600"/>
    </location>
</feature>
<keyword evidence="3" id="KW-0862">Zinc</keyword>
<feature type="compositionally biased region" description="Basic and acidic residues" evidence="4">
    <location>
        <begin position="99"/>
        <end position="109"/>
    </location>
</feature>
<feature type="region of interest" description="Disordered" evidence="4">
    <location>
        <begin position="99"/>
        <end position="124"/>
    </location>
</feature>
<feature type="region of interest" description="Disordered" evidence="4">
    <location>
        <begin position="923"/>
        <end position="948"/>
    </location>
</feature>
<dbReference type="InterPro" id="IPR004333">
    <property type="entry name" value="SBP_dom"/>
</dbReference>
<dbReference type="Gene3D" id="4.10.1100.10">
    <property type="entry name" value="Transcription factor, SBP-box domain"/>
    <property type="match status" value="1"/>
</dbReference>
<feature type="region of interest" description="Disordered" evidence="4">
    <location>
        <begin position="626"/>
        <end position="735"/>
    </location>
</feature>
<feature type="compositionally biased region" description="Gly residues" evidence="4">
    <location>
        <begin position="766"/>
        <end position="780"/>
    </location>
</feature>
<accession>A0A835XSI6</accession>
<dbReference type="PROSITE" id="PS51141">
    <property type="entry name" value="ZF_SBP"/>
    <property type="match status" value="1"/>
</dbReference>
<comment type="caution">
    <text evidence="6">The sequence shown here is derived from an EMBL/GenBank/DDBJ whole genome shotgun (WGS) entry which is preliminary data.</text>
</comment>
<organism evidence="6 7">
    <name type="scientific">Edaphochlamys debaryana</name>
    <dbReference type="NCBI Taxonomy" id="47281"/>
    <lineage>
        <taxon>Eukaryota</taxon>
        <taxon>Viridiplantae</taxon>
        <taxon>Chlorophyta</taxon>
        <taxon>core chlorophytes</taxon>
        <taxon>Chlorophyceae</taxon>
        <taxon>CS clade</taxon>
        <taxon>Chlamydomonadales</taxon>
        <taxon>Chlamydomonadales incertae sedis</taxon>
        <taxon>Edaphochlamys</taxon>
    </lineage>
</organism>
<feature type="region of interest" description="Disordered" evidence="4">
    <location>
        <begin position="245"/>
        <end position="274"/>
    </location>
</feature>
<dbReference type="InterPro" id="IPR044817">
    <property type="entry name" value="SBP-like"/>
</dbReference>
<feature type="compositionally biased region" description="Low complexity" evidence="4">
    <location>
        <begin position="577"/>
        <end position="586"/>
    </location>
</feature>
<name>A0A835XSI6_9CHLO</name>
<dbReference type="SUPFAM" id="SSF103612">
    <property type="entry name" value="SBT domain"/>
    <property type="match status" value="1"/>
</dbReference>
<evidence type="ECO:0000259" key="5">
    <source>
        <dbReference type="PROSITE" id="PS51141"/>
    </source>
</evidence>
<keyword evidence="1" id="KW-0479">Metal-binding</keyword>
<feature type="compositionally biased region" description="Basic and acidic residues" evidence="4">
    <location>
        <begin position="709"/>
        <end position="720"/>
    </location>
</feature>
<dbReference type="GO" id="GO:0008270">
    <property type="term" value="F:zinc ion binding"/>
    <property type="evidence" value="ECO:0007669"/>
    <property type="project" value="UniProtKB-KW"/>
</dbReference>
<keyword evidence="2" id="KW-0863">Zinc-finger</keyword>
<dbReference type="PANTHER" id="PTHR31251:SF169">
    <property type="entry name" value="SQUAMOSA PROMOTER-BINDING-LIKE PROTEIN 8"/>
    <property type="match status" value="1"/>
</dbReference>
<feature type="compositionally biased region" description="Low complexity" evidence="4">
    <location>
        <begin position="247"/>
        <end position="256"/>
    </location>
</feature>
<feature type="compositionally biased region" description="Pro residues" evidence="4">
    <location>
        <begin position="656"/>
        <end position="681"/>
    </location>
</feature>
<keyword evidence="7" id="KW-1185">Reference proteome</keyword>
<dbReference type="OrthoDB" id="551447at2759"/>
<dbReference type="AlphaFoldDB" id="A0A835XSI6"/>
<feature type="region of interest" description="Disordered" evidence="4">
    <location>
        <begin position="508"/>
        <end position="542"/>
    </location>
</feature>
<dbReference type="GO" id="GO:0005634">
    <property type="term" value="C:nucleus"/>
    <property type="evidence" value="ECO:0007669"/>
    <property type="project" value="InterPro"/>
</dbReference>
<feature type="domain" description="SBP-type" evidence="5">
    <location>
        <begin position="30"/>
        <end position="107"/>
    </location>
</feature>
<evidence type="ECO:0000256" key="1">
    <source>
        <dbReference type="ARBA" id="ARBA00022723"/>
    </source>
</evidence>
<feature type="region of interest" description="Disordered" evidence="4">
    <location>
        <begin position="857"/>
        <end position="884"/>
    </location>
</feature>
<evidence type="ECO:0000256" key="4">
    <source>
        <dbReference type="SAM" id="MobiDB-lite"/>
    </source>
</evidence>
<gene>
    <name evidence="6" type="ORF">HYH03_013324</name>
</gene>
<dbReference type="Proteomes" id="UP000612055">
    <property type="component" value="Unassembled WGS sequence"/>
</dbReference>
<proteinExistence type="predicted"/>
<feature type="compositionally biased region" description="Low complexity" evidence="4">
    <location>
        <begin position="747"/>
        <end position="765"/>
    </location>
</feature>
<feature type="region of interest" description="Disordered" evidence="4">
    <location>
        <begin position="747"/>
        <end position="814"/>
    </location>
</feature>
<evidence type="ECO:0000313" key="7">
    <source>
        <dbReference type="Proteomes" id="UP000612055"/>
    </source>
</evidence>
<protein>
    <recommendedName>
        <fullName evidence="5">SBP-type domain-containing protein</fullName>
    </recommendedName>
</protein>
<evidence type="ECO:0000256" key="2">
    <source>
        <dbReference type="ARBA" id="ARBA00022771"/>
    </source>
</evidence>
<dbReference type="GO" id="GO:0003677">
    <property type="term" value="F:DNA binding"/>
    <property type="evidence" value="ECO:0007669"/>
    <property type="project" value="InterPro"/>
</dbReference>